<evidence type="ECO:0000256" key="1">
    <source>
        <dbReference type="SAM" id="Phobius"/>
    </source>
</evidence>
<dbReference type="SUPFAM" id="SSF53474">
    <property type="entry name" value="alpha/beta-Hydrolases"/>
    <property type="match status" value="1"/>
</dbReference>
<gene>
    <name evidence="2" type="ORF">SAMN05216167_113150</name>
</gene>
<dbReference type="PROSITE" id="PS51257">
    <property type="entry name" value="PROKAR_LIPOPROTEIN"/>
    <property type="match status" value="1"/>
</dbReference>
<dbReference type="InterPro" id="IPR005152">
    <property type="entry name" value="Lipase_secreted"/>
</dbReference>
<keyword evidence="1" id="KW-1133">Transmembrane helix</keyword>
<proteinExistence type="predicted"/>
<dbReference type="InterPro" id="IPR029058">
    <property type="entry name" value="AB_hydrolase_fold"/>
</dbReference>
<dbReference type="EMBL" id="FOLQ01000013">
    <property type="protein sequence ID" value="SFE41888.1"/>
    <property type="molecule type" value="Genomic_DNA"/>
</dbReference>
<organism evidence="2 3">
    <name type="scientific">Spirosoma endophyticum</name>
    <dbReference type="NCBI Taxonomy" id="662367"/>
    <lineage>
        <taxon>Bacteria</taxon>
        <taxon>Pseudomonadati</taxon>
        <taxon>Bacteroidota</taxon>
        <taxon>Cytophagia</taxon>
        <taxon>Cytophagales</taxon>
        <taxon>Cytophagaceae</taxon>
        <taxon>Spirosoma</taxon>
    </lineage>
</organism>
<feature type="transmembrane region" description="Helical" evidence="1">
    <location>
        <begin position="9"/>
        <end position="30"/>
    </location>
</feature>
<dbReference type="OrthoDB" id="9798122at2"/>
<dbReference type="RefSeq" id="WP_093831515.1">
    <property type="nucleotide sequence ID" value="NZ_FOLQ01000013.1"/>
</dbReference>
<evidence type="ECO:0000313" key="2">
    <source>
        <dbReference type="EMBL" id="SFE41888.1"/>
    </source>
</evidence>
<accession>A0A1I2AEA4</accession>
<dbReference type="GO" id="GO:0016042">
    <property type="term" value="P:lipid catabolic process"/>
    <property type="evidence" value="ECO:0007669"/>
    <property type="project" value="InterPro"/>
</dbReference>
<dbReference type="Gene3D" id="1.10.260.160">
    <property type="match status" value="1"/>
</dbReference>
<dbReference type="STRING" id="662367.SAMN05216167_113150"/>
<dbReference type="PANTHER" id="PTHR34853">
    <property type="match status" value="1"/>
</dbReference>
<dbReference type="AlphaFoldDB" id="A0A1I2AEA4"/>
<keyword evidence="1" id="KW-0812">Transmembrane</keyword>
<name>A0A1I2AEA4_9BACT</name>
<dbReference type="Pfam" id="PF03583">
    <property type="entry name" value="LIP"/>
    <property type="match status" value="1"/>
</dbReference>
<evidence type="ECO:0000313" key="3">
    <source>
        <dbReference type="Proteomes" id="UP000198598"/>
    </source>
</evidence>
<dbReference type="Proteomes" id="UP000198598">
    <property type="component" value="Unassembled WGS sequence"/>
</dbReference>
<dbReference type="PIRSF" id="PIRSF029171">
    <property type="entry name" value="Esterase_LipA"/>
    <property type="match status" value="1"/>
</dbReference>
<dbReference type="PANTHER" id="PTHR34853:SF1">
    <property type="entry name" value="LIPASE 5"/>
    <property type="match status" value="1"/>
</dbReference>
<dbReference type="Gene3D" id="3.40.50.1820">
    <property type="entry name" value="alpha/beta hydrolase"/>
    <property type="match status" value="1"/>
</dbReference>
<reference evidence="2 3" key="1">
    <citation type="submission" date="2016-10" db="EMBL/GenBank/DDBJ databases">
        <authorList>
            <person name="de Groot N.N."/>
        </authorList>
    </citation>
    <scope>NUCLEOTIDE SEQUENCE [LARGE SCALE GENOMIC DNA]</scope>
    <source>
        <strain evidence="2 3">DSM 26130</strain>
    </source>
</reference>
<protein>
    <submittedName>
        <fullName evidence="2">Pimeloyl-ACP methyl ester carboxylesterase</fullName>
    </submittedName>
</protein>
<dbReference type="GO" id="GO:0004806">
    <property type="term" value="F:triacylglycerol lipase activity"/>
    <property type="evidence" value="ECO:0007669"/>
    <property type="project" value="InterPro"/>
</dbReference>
<keyword evidence="3" id="KW-1185">Reference proteome</keyword>
<sequence>MKSLRTVRFWYPVCIALFMSFALGSCMNILQEDHPATSYLVSSTKVGNDIPLQQLQAIVSQTNPTYLGLLKYGITAYKLVYRTKNWDGTTINASGLLIVPATTNSVPVIGQQHGTIFTDAEAPSYFGPASEAFQFSSIFASNGYILACPDYIGFGESKNVIHTYEHRASQAQTSLDMLRAAREYIKANSAIKWDSRLYLAGYSEGGYATMALYKKMQEEVPTEFNLKAVSTGAGAYDKTNFTKAVVGLPSAGNPNWNRAFLWVLFTYNTIYSDLRRPMDYYFVEPYLTDVKTNGLAANLNVSIDQTFTTAFKQGVLLGTDKAFLAALADNDIYNWKPLIPLLLTHGDADQQVYPLNTASAFAAMTAQGSQVVIPNIVPGKTHVETIPYWLDATYALFQKFQ</sequence>
<keyword evidence="1" id="KW-0472">Membrane</keyword>